<proteinExistence type="predicted"/>
<reference evidence="5" key="2">
    <citation type="submission" date="2015-04" db="EMBL/GenBank/DDBJ databases">
        <title>Complete genome sequence of Salinicoccus halodurans strain H3B36, isolated from the Qaidam basin of China.</title>
        <authorList>
            <person name="Ma Y."/>
            <person name="Jiang K."/>
            <person name="Xue Y."/>
        </authorList>
    </citation>
    <scope>NUCLEOTIDE SEQUENCE [LARGE SCALE GENOMIC DNA]</scope>
    <source>
        <strain evidence="5">H3B36</strain>
    </source>
</reference>
<dbReference type="NCBIfam" id="TIGR00762">
    <property type="entry name" value="DegV"/>
    <property type="match status" value="1"/>
</dbReference>
<dbReference type="PROSITE" id="PS51482">
    <property type="entry name" value="DEGV"/>
    <property type="match status" value="1"/>
</dbReference>
<dbReference type="Gene3D" id="3.40.50.10170">
    <property type="match status" value="1"/>
</dbReference>
<dbReference type="InterPro" id="IPR050270">
    <property type="entry name" value="DegV_domain_contain"/>
</dbReference>
<keyword evidence="2" id="KW-0446">Lipid-binding</keyword>
<comment type="function">
    <text evidence="1">May bind long-chain fatty acids, such as palmitate, and may play a role in lipid transport or fatty acid metabolism.</text>
</comment>
<sequence length="280" mass="31049">MQLFADSCSDISQQDFKSKNIEFIPLKITIDGKDYLDQIEISSQEVLNEISSGKRPLTSQANPEQFTDMFMTYVEKGESVLYIAFSSELSGTYQSAVIARDTVLEDYPDADITIIDTKAASYGLGLIVERAHGYLEEGLSKEEILEKVESDVKSIRHFFTVNDLDYLAKGGRLSKGQAFLGGLLNIKPLLHVEDGRLVPLEKHRGLKKVFSSMVKHMKADNVAAEVHITHANAHDQAEQLQKKIMEETNAAEVKISMIGPTISSHTGNGTVALFYFNEGV</sequence>
<dbReference type="AlphaFoldDB" id="A0A0F7HJR8"/>
<dbReference type="Pfam" id="PF02645">
    <property type="entry name" value="DegV"/>
    <property type="match status" value="1"/>
</dbReference>
<evidence type="ECO:0000313" key="4">
    <source>
        <dbReference type="EMBL" id="SFK82344.1"/>
    </source>
</evidence>
<name>A0A0F7HJR8_9STAP</name>
<evidence type="ECO:0000313" key="6">
    <source>
        <dbReference type="Proteomes" id="UP000183090"/>
    </source>
</evidence>
<dbReference type="RefSeq" id="WP_046789522.1">
    <property type="nucleotide sequence ID" value="NZ_CP011366.1"/>
</dbReference>
<dbReference type="InterPro" id="IPR043168">
    <property type="entry name" value="DegV_C"/>
</dbReference>
<gene>
    <name evidence="3" type="ORF">AAT16_03305</name>
    <name evidence="4" type="ORF">SAMN05216235_1861</name>
</gene>
<dbReference type="InterPro" id="IPR003797">
    <property type="entry name" value="DegV"/>
</dbReference>
<dbReference type="SUPFAM" id="SSF82549">
    <property type="entry name" value="DAK1/DegV-like"/>
    <property type="match status" value="1"/>
</dbReference>
<keyword evidence="5" id="KW-1185">Reference proteome</keyword>
<protein>
    <submittedName>
        <fullName evidence="4">EDD domain protein, DegV family</fullName>
    </submittedName>
</protein>
<dbReference type="Proteomes" id="UP000034029">
    <property type="component" value="Chromosome"/>
</dbReference>
<dbReference type="EMBL" id="FOTB01000004">
    <property type="protein sequence ID" value="SFK82344.1"/>
    <property type="molecule type" value="Genomic_DNA"/>
</dbReference>
<reference evidence="3 5" key="1">
    <citation type="journal article" date="2015" name="Int. J. Syst. Evol. Microbiol.">
        <title>Complete genome sequence of Salinicoccus halodurans H3B36, isolated from the Qaidam Basin in China.</title>
        <authorList>
            <person name="Jiang K."/>
            <person name="Xue Y."/>
            <person name="Ma Y."/>
        </authorList>
    </citation>
    <scope>NUCLEOTIDE SEQUENCE [LARGE SCALE GENOMIC DNA]</scope>
    <source>
        <strain evidence="3 5">H3B36</strain>
    </source>
</reference>
<evidence type="ECO:0000256" key="2">
    <source>
        <dbReference type="ARBA" id="ARBA00023121"/>
    </source>
</evidence>
<dbReference type="PANTHER" id="PTHR33434">
    <property type="entry name" value="DEGV DOMAIN-CONTAINING PROTEIN DR_1986-RELATED"/>
    <property type="match status" value="1"/>
</dbReference>
<dbReference type="Proteomes" id="UP000183090">
    <property type="component" value="Unassembled WGS sequence"/>
</dbReference>
<dbReference type="EMBL" id="CP011366">
    <property type="protein sequence ID" value="AKG73331.1"/>
    <property type="molecule type" value="Genomic_DNA"/>
</dbReference>
<evidence type="ECO:0000313" key="5">
    <source>
        <dbReference type="Proteomes" id="UP000034029"/>
    </source>
</evidence>
<evidence type="ECO:0000313" key="3">
    <source>
        <dbReference type="EMBL" id="AKG73331.1"/>
    </source>
</evidence>
<dbReference type="GO" id="GO:0008289">
    <property type="term" value="F:lipid binding"/>
    <property type="evidence" value="ECO:0007669"/>
    <property type="project" value="UniProtKB-KW"/>
</dbReference>
<dbReference type="KEGG" id="shv:AAT16_03305"/>
<organism evidence="4 6">
    <name type="scientific">Salinicoccus halodurans</name>
    <dbReference type="NCBI Taxonomy" id="407035"/>
    <lineage>
        <taxon>Bacteria</taxon>
        <taxon>Bacillati</taxon>
        <taxon>Bacillota</taxon>
        <taxon>Bacilli</taxon>
        <taxon>Bacillales</taxon>
        <taxon>Staphylococcaceae</taxon>
        <taxon>Salinicoccus</taxon>
    </lineage>
</organism>
<accession>A0A0F7HJR8</accession>
<dbReference type="Gene3D" id="3.30.1180.10">
    <property type="match status" value="1"/>
</dbReference>
<reference evidence="4 6" key="3">
    <citation type="submission" date="2016-10" db="EMBL/GenBank/DDBJ databases">
        <authorList>
            <person name="Varghese N."/>
            <person name="Submissions S."/>
        </authorList>
    </citation>
    <scope>NUCLEOTIDE SEQUENCE [LARGE SCALE GENOMIC DNA]</scope>
    <source>
        <strain evidence="4 6">CGMCC 1.6501</strain>
    </source>
</reference>
<evidence type="ECO:0000256" key="1">
    <source>
        <dbReference type="ARBA" id="ARBA00003238"/>
    </source>
</evidence>
<dbReference type="PANTHER" id="PTHR33434:SF3">
    <property type="entry name" value="DEGV DOMAIN-CONTAINING PROTEIN YITS"/>
    <property type="match status" value="1"/>
</dbReference>
<dbReference type="OrthoDB" id="5429275at2"/>